<reference evidence="3" key="1">
    <citation type="journal article" date="2019" name="Int. J. Syst. Evol. Microbiol.">
        <title>The Global Catalogue of Microorganisms (GCM) 10K type strain sequencing project: providing services to taxonomists for standard genome sequencing and annotation.</title>
        <authorList>
            <consortium name="The Broad Institute Genomics Platform"/>
            <consortium name="The Broad Institute Genome Sequencing Center for Infectious Disease"/>
            <person name="Wu L."/>
            <person name="Ma J."/>
        </authorList>
    </citation>
    <scope>NUCLEOTIDE SEQUENCE [LARGE SCALE GENOMIC DNA]</scope>
    <source>
        <strain evidence="3">KCTC 42730</strain>
    </source>
</reference>
<feature type="signal peptide" evidence="1">
    <location>
        <begin position="1"/>
        <end position="25"/>
    </location>
</feature>
<name>A0ABV7CGH1_9GAMM</name>
<dbReference type="PROSITE" id="PS51257">
    <property type="entry name" value="PROKAR_LIPOPROTEIN"/>
    <property type="match status" value="1"/>
</dbReference>
<evidence type="ECO:0000313" key="2">
    <source>
        <dbReference type="EMBL" id="MFC3031640.1"/>
    </source>
</evidence>
<organism evidence="2 3">
    <name type="scientific">Pseudoalteromonas fenneropenaei</name>
    <dbReference type="NCBI Taxonomy" id="1737459"/>
    <lineage>
        <taxon>Bacteria</taxon>
        <taxon>Pseudomonadati</taxon>
        <taxon>Pseudomonadota</taxon>
        <taxon>Gammaproteobacteria</taxon>
        <taxon>Alteromonadales</taxon>
        <taxon>Pseudoalteromonadaceae</taxon>
        <taxon>Pseudoalteromonas</taxon>
    </lineage>
</organism>
<evidence type="ECO:0000313" key="3">
    <source>
        <dbReference type="Proteomes" id="UP001595453"/>
    </source>
</evidence>
<dbReference type="EMBL" id="JBHRSD010000007">
    <property type="protein sequence ID" value="MFC3031640.1"/>
    <property type="molecule type" value="Genomic_DNA"/>
</dbReference>
<sequence length="204" mass="21928">MSRFMPLNLIIAALALSGCASQVMPSDTSTATNAASVTANECIGSVLLPPELASQFVAIDDPELLNSALGQSEQGKLCQGQVYLAQQNVTLFRAWNSTNPKSRLGQWWAFTRPAGSIADYRSQYEICYQWSPLDKMLSCELKAGSKVVVGNGQSAKCSDYLTYPVSATQQVYLADAANSVANCTDFIGVMSWEAQAPNMPNSAH</sequence>
<evidence type="ECO:0008006" key="4">
    <source>
        <dbReference type="Google" id="ProtNLM"/>
    </source>
</evidence>
<dbReference type="Proteomes" id="UP001595453">
    <property type="component" value="Unassembled WGS sequence"/>
</dbReference>
<keyword evidence="3" id="KW-1185">Reference proteome</keyword>
<feature type="chain" id="PRO_5047302738" description="Lipoprotein" evidence="1">
    <location>
        <begin position="26"/>
        <end position="204"/>
    </location>
</feature>
<proteinExistence type="predicted"/>
<keyword evidence="1" id="KW-0732">Signal</keyword>
<comment type="caution">
    <text evidence="2">The sequence shown here is derived from an EMBL/GenBank/DDBJ whole genome shotgun (WGS) entry which is preliminary data.</text>
</comment>
<evidence type="ECO:0000256" key="1">
    <source>
        <dbReference type="SAM" id="SignalP"/>
    </source>
</evidence>
<dbReference type="RefSeq" id="WP_377121082.1">
    <property type="nucleotide sequence ID" value="NZ_JBHRSD010000007.1"/>
</dbReference>
<gene>
    <name evidence="2" type="ORF">ACFOEE_03760</name>
</gene>
<accession>A0ABV7CGH1</accession>
<protein>
    <recommendedName>
        <fullName evidence="4">Lipoprotein</fullName>
    </recommendedName>
</protein>